<gene>
    <name evidence="5" type="ORF">KYD98_08735</name>
</gene>
<evidence type="ECO:0000259" key="4">
    <source>
        <dbReference type="PROSITE" id="PS50949"/>
    </source>
</evidence>
<dbReference type="Proteomes" id="UP001519921">
    <property type="component" value="Unassembled WGS sequence"/>
</dbReference>
<proteinExistence type="predicted"/>
<accession>A0ABS7ANE8</accession>
<dbReference type="Gene3D" id="1.10.10.10">
    <property type="entry name" value="Winged helix-like DNA-binding domain superfamily/Winged helix DNA-binding domain"/>
    <property type="match status" value="1"/>
</dbReference>
<dbReference type="PANTHER" id="PTHR43537">
    <property type="entry name" value="TRANSCRIPTIONAL REGULATOR, GNTR FAMILY"/>
    <property type="match status" value="1"/>
</dbReference>
<dbReference type="InterPro" id="IPR036390">
    <property type="entry name" value="WH_DNA-bd_sf"/>
</dbReference>
<dbReference type="Pfam" id="PF00392">
    <property type="entry name" value="GntR"/>
    <property type="match status" value="1"/>
</dbReference>
<dbReference type="Pfam" id="PF07729">
    <property type="entry name" value="FCD"/>
    <property type="match status" value="1"/>
</dbReference>
<protein>
    <submittedName>
        <fullName evidence="5">FadR family transcriptional regulator</fullName>
    </submittedName>
</protein>
<dbReference type="PANTHER" id="PTHR43537:SF47">
    <property type="entry name" value="REGULATORY PROTEIN GNTR HTH"/>
    <property type="match status" value="1"/>
</dbReference>
<reference evidence="5 6" key="1">
    <citation type="submission" date="2021-07" db="EMBL/GenBank/DDBJ databases">
        <title>Clostridium weizhouense sp. nov., an anaerobic bacterium isolated from activated sludge of Petroleum wastewater.</title>
        <authorList>
            <person name="Li Q."/>
        </authorList>
    </citation>
    <scope>NUCLEOTIDE SEQUENCE [LARGE SCALE GENOMIC DNA]</scope>
    <source>
        <strain evidence="5 6">YB-6</strain>
    </source>
</reference>
<dbReference type="InterPro" id="IPR000524">
    <property type="entry name" value="Tscrpt_reg_HTH_GntR"/>
</dbReference>
<keyword evidence="6" id="KW-1185">Reference proteome</keyword>
<keyword evidence="2" id="KW-0238">DNA-binding</keyword>
<name>A0ABS7ANE8_9CLOT</name>
<comment type="caution">
    <text evidence="5">The sequence shown here is derived from an EMBL/GenBank/DDBJ whole genome shotgun (WGS) entry which is preliminary data.</text>
</comment>
<sequence>MSINKPIRVSLTKQIADEFENAILRGDWKVGEKIPSEPELCTQFNVSRNTIREALQSLIQASVLSSRQGSGTYVIASSRFEANMKEMLTKSSVNEIAEVRWFLEKQIVRLAAERCNENDIRNMKEALLERNTIKDTVKENSVADLKFHIEITKACHNSIFYDLYKSISKYIQTEIHNKNLKNLDENKIDNFHIELFENISSHNPDKASNTIEKILNL</sequence>
<dbReference type="EMBL" id="JAHXPT010000005">
    <property type="protein sequence ID" value="MBW6410178.1"/>
    <property type="molecule type" value="Genomic_DNA"/>
</dbReference>
<dbReference type="InterPro" id="IPR011711">
    <property type="entry name" value="GntR_C"/>
</dbReference>
<dbReference type="CDD" id="cd07377">
    <property type="entry name" value="WHTH_GntR"/>
    <property type="match status" value="1"/>
</dbReference>
<feature type="domain" description="HTH gntR-type" evidence="4">
    <location>
        <begin position="9"/>
        <end position="77"/>
    </location>
</feature>
<dbReference type="InterPro" id="IPR036388">
    <property type="entry name" value="WH-like_DNA-bd_sf"/>
</dbReference>
<keyword evidence="3" id="KW-0804">Transcription</keyword>
<evidence type="ECO:0000256" key="3">
    <source>
        <dbReference type="ARBA" id="ARBA00023163"/>
    </source>
</evidence>
<keyword evidence="1" id="KW-0805">Transcription regulation</keyword>
<dbReference type="SUPFAM" id="SSF48008">
    <property type="entry name" value="GntR ligand-binding domain-like"/>
    <property type="match status" value="1"/>
</dbReference>
<evidence type="ECO:0000256" key="1">
    <source>
        <dbReference type="ARBA" id="ARBA00023015"/>
    </source>
</evidence>
<dbReference type="PROSITE" id="PS50949">
    <property type="entry name" value="HTH_GNTR"/>
    <property type="match status" value="1"/>
</dbReference>
<evidence type="ECO:0000313" key="6">
    <source>
        <dbReference type="Proteomes" id="UP001519921"/>
    </source>
</evidence>
<evidence type="ECO:0000256" key="2">
    <source>
        <dbReference type="ARBA" id="ARBA00023125"/>
    </source>
</evidence>
<dbReference type="SMART" id="SM00345">
    <property type="entry name" value="HTH_GNTR"/>
    <property type="match status" value="1"/>
</dbReference>
<evidence type="ECO:0000313" key="5">
    <source>
        <dbReference type="EMBL" id="MBW6410178.1"/>
    </source>
</evidence>
<dbReference type="PRINTS" id="PR00035">
    <property type="entry name" value="HTHGNTR"/>
</dbReference>
<dbReference type="RefSeq" id="WP_219779276.1">
    <property type="nucleotide sequence ID" value="NZ_JAHXPT010000005.1"/>
</dbReference>
<dbReference type="SMART" id="SM00895">
    <property type="entry name" value="FCD"/>
    <property type="match status" value="1"/>
</dbReference>
<dbReference type="Gene3D" id="1.20.120.530">
    <property type="entry name" value="GntR ligand-binding domain-like"/>
    <property type="match status" value="1"/>
</dbReference>
<dbReference type="InterPro" id="IPR008920">
    <property type="entry name" value="TF_FadR/GntR_C"/>
</dbReference>
<organism evidence="5 6">
    <name type="scientific">Clostridium weizhouense</name>
    <dbReference type="NCBI Taxonomy" id="2859781"/>
    <lineage>
        <taxon>Bacteria</taxon>
        <taxon>Bacillati</taxon>
        <taxon>Bacillota</taxon>
        <taxon>Clostridia</taxon>
        <taxon>Eubacteriales</taxon>
        <taxon>Clostridiaceae</taxon>
        <taxon>Clostridium</taxon>
    </lineage>
</organism>
<dbReference type="SUPFAM" id="SSF46785">
    <property type="entry name" value="Winged helix' DNA-binding domain"/>
    <property type="match status" value="1"/>
</dbReference>